<evidence type="ECO:0000313" key="2">
    <source>
        <dbReference type="EMBL" id="TGZ47924.1"/>
    </source>
</evidence>
<organism evidence="2 3">
    <name type="scientific">Temnothorax longispinosus</name>
    <dbReference type="NCBI Taxonomy" id="300112"/>
    <lineage>
        <taxon>Eukaryota</taxon>
        <taxon>Metazoa</taxon>
        <taxon>Ecdysozoa</taxon>
        <taxon>Arthropoda</taxon>
        <taxon>Hexapoda</taxon>
        <taxon>Insecta</taxon>
        <taxon>Pterygota</taxon>
        <taxon>Neoptera</taxon>
        <taxon>Endopterygota</taxon>
        <taxon>Hymenoptera</taxon>
        <taxon>Apocrita</taxon>
        <taxon>Aculeata</taxon>
        <taxon>Formicoidea</taxon>
        <taxon>Formicidae</taxon>
        <taxon>Myrmicinae</taxon>
        <taxon>Temnothorax</taxon>
    </lineage>
</organism>
<name>A0A4V3SA72_9HYME</name>
<evidence type="ECO:0000256" key="1">
    <source>
        <dbReference type="SAM" id="MobiDB-lite"/>
    </source>
</evidence>
<sequence length="144" mass="15753">MKNGLPDSDGHSFKPLEKAGVGREPYQWLTLLGPAERERLRNVGVVVEKADERKEQTLGGTLFERLGGEDSSPGSAFLRLFYDERHCQRRIFIIVTARRGAAIYMATNALPSADAKPAAKLSPPAGPHAAESLGETLKEKRHSS</sequence>
<gene>
    <name evidence="2" type="ORF">DBV15_07601</name>
</gene>
<keyword evidence="3" id="KW-1185">Reference proteome</keyword>
<dbReference type="AlphaFoldDB" id="A0A4V3SA72"/>
<feature type="region of interest" description="Disordered" evidence="1">
    <location>
        <begin position="113"/>
        <end position="144"/>
    </location>
</feature>
<protein>
    <submittedName>
        <fullName evidence="2">Uncharacterized protein</fullName>
    </submittedName>
</protein>
<accession>A0A4V3SA72</accession>
<dbReference type="Proteomes" id="UP000310200">
    <property type="component" value="Unassembled WGS sequence"/>
</dbReference>
<proteinExistence type="predicted"/>
<comment type="caution">
    <text evidence="2">The sequence shown here is derived from an EMBL/GenBank/DDBJ whole genome shotgun (WGS) entry which is preliminary data.</text>
</comment>
<dbReference type="EMBL" id="QBLH01002623">
    <property type="protein sequence ID" value="TGZ47924.1"/>
    <property type="molecule type" value="Genomic_DNA"/>
</dbReference>
<reference evidence="2 3" key="1">
    <citation type="journal article" date="2019" name="Philos. Trans. R. Soc. Lond., B, Biol. Sci.">
        <title>Ant behaviour and brain gene expression of defending hosts depend on the ecological success of the intruding social parasite.</title>
        <authorList>
            <person name="Kaur R."/>
            <person name="Stoldt M."/>
            <person name="Jongepier E."/>
            <person name="Feldmeyer B."/>
            <person name="Menzel F."/>
            <person name="Bornberg-Bauer E."/>
            <person name="Foitzik S."/>
        </authorList>
    </citation>
    <scope>NUCLEOTIDE SEQUENCE [LARGE SCALE GENOMIC DNA]</scope>
    <source>
        <tissue evidence="2">Whole body</tissue>
    </source>
</reference>
<evidence type="ECO:0000313" key="3">
    <source>
        <dbReference type="Proteomes" id="UP000310200"/>
    </source>
</evidence>